<dbReference type="EMBL" id="JAAQOM010000001">
    <property type="protein sequence ID" value="NIA52106.1"/>
    <property type="molecule type" value="Genomic_DNA"/>
</dbReference>
<evidence type="ECO:0000256" key="1">
    <source>
        <dbReference type="SAM" id="MobiDB-lite"/>
    </source>
</evidence>
<accession>A0ABX0P594</accession>
<dbReference type="InterPro" id="IPR010104">
    <property type="entry name" value="TonB_rcpt_bac"/>
</dbReference>
<proteinExistence type="predicted"/>
<dbReference type="Gene3D" id="2.170.130.10">
    <property type="entry name" value="TonB-dependent receptor, plug domain"/>
    <property type="match status" value="1"/>
</dbReference>
<evidence type="ECO:0000256" key="2">
    <source>
        <dbReference type="SAM" id="SignalP"/>
    </source>
</evidence>
<gene>
    <name evidence="4" type="ORF">HAV22_00375</name>
</gene>
<comment type="caution">
    <text evidence="4">The sequence shown here is derived from an EMBL/GenBank/DDBJ whole genome shotgun (WGS) entry which is preliminary data.</text>
</comment>
<feature type="chain" id="PRO_5046560861" evidence="2">
    <location>
        <begin position="33"/>
        <end position="1243"/>
    </location>
</feature>
<dbReference type="PANTHER" id="PTHR40980">
    <property type="entry name" value="PLUG DOMAIN-CONTAINING PROTEIN"/>
    <property type="match status" value="1"/>
</dbReference>
<keyword evidence="5" id="KW-1185">Reference proteome</keyword>
<evidence type="ECO:0000313" key="4">
    <source>
        <dbReference type="EMBL" id="NIA52106.1"/>
    </source>
</evidence>
<feature type="compositionally biased region" description="Low complexity" evidence="1">
    <location>
        <begin position="41"/>
        <end position="66"/>
    </location>
</feature>
<name>A0ABX0P594_9BURK</name>
<dbReference type="InterPro" id="IPR012910">
    <property type="entry name" value="Plug_dom"/>
</dbReference>
<sequence length="1243" mass="133726">MHDIRKVIRPTRVAYAVSLALASLVASHAALAQDNPPPQEATSAQAPADATSSATSAATGSAAPQGNHEVASGIATVVVSTRKSQQSSIARKKNAATAIDSIVAEDVGSLPDRNIGEAISRMAGIALDRGDFGEGVSVAVRGNGPDLTRVEIDGQAVQSANSVGPGSSGRGNEFRQLSADLIKSVDIVKGSTADMVEGSLGGGIVIKTRSGLDFKEPFVSVRVAGTTNNLNKKWEPDTNVILSRKFLDNRLGVILNASKSTTANEQHQMQVATSANQGYLRAIDFDNSPEKTFTFNPSTLNMADPASTTPAGPAVGSTGIYPYTNGTGNYLTHTPLEILTTSAAAKTKADCYAAFPQIATTDATLKNLSATNRTNAVVERSNELLSCLNQWNDYTPSSIRNKIQTEIDRRQDLDLRADFKVNRDMTVYAKGSYSRRRTENNTSFLSLGGMNANLAKTFVDTNGVRAVAPGAAGAGYYLYPTTASFVSGQPAAKGAVTNIDPSTVTVDASHHVTSFGISDGAATVDQIYQKAQVTTKYFQTGGEWKRDGVTAEWMVGDAKSSYVSEQFRTTFSTAYGPAQLSVTPNGLWTYNFPQGSSYDLYNAANYARLVQPAASAAAAAGSTNIRAVPAYTAAQQPLLTYSQPQLTYTPVVTDTEERTAKADFAFRTPEAVPFFTRFKTGFNFRDTRYDTHGNGGYQVSSNPNVWANTAIVRSTLTGCQDTPGSLGAGGNKCQYGYVPSIRYDSQSSGTVTLTPQQFQDLIGQAIDGNMTKTKFFNGANGQFGGAVTNWPNINPAKVLQMAGITNANLNCVYSCKGTDGNTYQQPLTKMSERTEALYVMGDFNLDHVPFTSSALPFGWDLEGNMGYRYVRTKVHGVGNMQFESITRTASFDPANPNAPAGINDVIVATNTAVDATTHDFLPSYNLAMWLVPDQLVLRYNRARTVARPPVTSMLPSGLCRYDERLDADGTQTCTRTVGNPALQAQKNLNQNWSAEYYPSKDTMFSLAYFNQRGIVGPSLVRNVTGTLGLALIDPTTGKNLADLPFSFPTYENGVPTTRKGWEFNTKTAFTFLPWRLRYLGFDGNYTKLASVTSTQNIVDLLTGNPLPPLRESKFQYNWAFWYDDGRLMARVAVQGVSSYFNNLAGSSGTAPNNYPNASGNPRPPAYNPGSPNFRDATRFVDAKIQYRITPEIDVFIEGRNLGNAATSSSQGQYVPFSSGAPSVLDYSYAGRRIMVGADFRFGG</sequence>
<dbReference type="NCBIfam" id="TIGR01782">
    <property type="entry name" value="TonB-Xanth-Caul"/>
    <property type="match status" value="1"/>
</dbReference>
<dbReference type="InterPro" id="IPR037066">
    <property type="entry name" value="Plug_dom_sf"/>
</dbReference>
<evidence type="ECO:0000259" key="3">
    <source>
        <dbReference type="Pfam" id="PF07715"/>
    </source>
</evidence>
<dbReference type="SUPFAM" id="SSF56935">
    <property type="entry name" value="Porins"/>
    <property type="match status" value="1"/>
</dbReference>
<organism evidence="4 5">
    <name type="scientific">Telluria antibiotica</name>
    <dbReference type="NCBI Taxonomy" id="2717319"/>
    <lineage>
        <taxon>Bacteria</taxon>
        <taxon>Pseudomonadati</taxon>
        <taxon>Pseudomonadota</taxon>
        <taxon>Betaproteobacteria</taxon>
        <taxon>Burkholderiales</taxon>
        <taxon>Oxalobacteraceae</taxon>
        <taxon>Telluria group</taxon>
        <taxon>Telluria</taxon>
    </lineage>
</organism>
<keyword evidence="4" id="KW-0675">Receptor</keyword>
<feature type="region of interest" description="Disordered" evidence="1">
    <location>
        <begin position="1151"/>
        <end position="1172"/>
    </location>
</feature>
<feature type="domain" description="TonB-dependent receptor plug" evidence="3">
    <location>
        <begin position="92"/>
        <end position="202"/>
    </location>
</feature>
<reference evidence="4 5" key="1">
    <citation type="submission" date="2020-03" db="EMBL/GenBank/DDBJ databases">
        <title>Genome sequence of strain Massilia sp. TW-1.</title>
        <authorList>
            <person name="Chaudhary D.K."/>
        </authorList>
    </citation>
    <scope>NUCLEOTIDE SEQUENCE [LARGE SCALE GENOMIC DNA]</scope>
    <source>
        <strain evidence="4 5">TW-1</strain>
    </source>
</reference>
<dbReference type="PANTHER" id="PTHR40980:SF3">
    <property type="entry name" value="TONB-DEPENDENT RECEPTOR-LIKE BETA-BARREL DOMAIN-CONTAINING PROTEIN"/>
    <property type="match status" value="1"/>
</dbReference>
<keyword evidence="2" id="KW-0732">Signal</keyword>
<feature type="signal peptide" evidence="2">
    <location>
        <begin position="1"/>
        <end position="32"/>
    </location>
</feature>
<evidence type="ECO:0000313" key="5">
    <source>
        <dbReference type="Proteomes" id="UP000716322"/>
    </source>
</evidence>
<dbReference type="Pfam" id="PF07715">
    <property type="entry name" value="Plug"/>
    <property type="match status" value="1"/>
</dbReference>
<protein>
    <submittedName>
        <fullName evidence="4">TonB-dependent receptor</fullName>
    </submittedName>
</protein>
<feature type="region of interest" description="Disordered" evidence="1">
    <location>
        <begin position="33"/>
        <end position="67"/>
    </location>
</feature>
<dbReference type="Proteomes" id="UP000716322">
    <property type="component" value="Unassembled WGS sequence"/>
</dbReference>
<dbReference type="RefSeq" id="WP_166855379.1">
    <property type="nucleotide sequence ID" value="NZ_JAAQOM010000001.1"/>
</dbReference>